<comment type="caution">
    <text evidence="2">The sequence shown here is derived from an EMBL/GenBank/DDBJ whole genome shotgun (WGS) entry which is preliminary data.</text>
</comment>
<keyword evidence="3" id="KW-1185">Reference proteome</keyword>
<proteinExistence type="predicted"/>
<sequence length="213" mass="24182">MSKLKKSNIFLGTIFFIIVALSATYYISFYPKTEVKSINSSSNFNEKLLLDKLTTNHLNLSSKEISLETSLTLSEDDLTDLFISLIKDSNNKISDTLTGLKVDINDNKINILFHLKYNGIPIEGNMIFTGKLIDNKCTFHYESGHLGFININKNLVFSRLKSNEFIYIDKNSGDIILANNFKGIEIKNFKVNNNEIIIDVKGTLTLDDLKKLR</sequence>
<protein>
    <recommendedName>
        <fullName evidence="4">Lipoprotein</fullName>
    </recommendedName>
</protein>
<evidence type="ECO:0008006" key="4">
    <source>
        <dbReference type="Google" id="ProtNLM"/>
    </source>
</evidence>
<dbReference type="EMBL" id="JAHXPT010000005">
    <property type="protein sequence ID" value="MBW6410157.1"/>
    <property type="molecule type" value="Genomic_DNA"/>
</dbReference>
<gene>
    <name evidence="2" type="ORF">KYD98_08630</name>
</gene>
<reference evidence="2 3" key="1">
    <citation type="submission" date="2021-07" db="EMBL/GenBank/DDBJ databases">
        <title>Clostridium weizhouense sp. nov., an anaerobic bacterium isolated from activated sludge of Petroleum wastewater.</title>
        <authorList>
            <person name="Li Q."/>
        </authorList>
    </citation>
    <scope>NUCLEOTIDE SEQUENCE [LARGE SCALE GENOMIC DNA]</scope>
    <source>
        <strain evidence="2 3">YB-6</strain>
    </source>
</reference>
<evidence type="ECO:0000313" key="2">
    <source>
        <dbReference type="EMBL" id="MBW6410157.1"/>
    </source>
</evidence>
<feature type="transmembrane region" description="Helical" evidence="1">
    <location>
        <begin position="9"/>
        <end position="27"/>
    </location>
</feature>
<accession>A0ABS7AND5</accession>
<dbReference type="Proteomes" id="UP001519921">
    <property type="component" value="Unassembled WGS sequence"/>
</dbReference>
<evidence type="ECO:0000256" key="1">
    <source>
        <dbReference type="SAM" id="Phobius"/>
    </source>
</evidence>
<keyword evidence="1" id="KW-1133">Transmembrane helix</keyword>
<dbReference type="RefSeq" id="WP_219779248.1">
    <property type="nucleotide sequence ID" value="NZ_JAHXPT010000005.1"/>
</dbReference>
<evidence type="ECO:0000313" key="3">
    <source>
        <dbReference type="Proteomes" id="UP001519921"/>
    </source>
</evidence>
<keyword evidence="1" id="KW-0472">Membrane</keyword>
<keyword evidence="1" id="KW-0812">Transmembrane</keyword>
<organism evidence="2 3">
    <name type="scientific">Clostridium weizhouense</name>
    <dbReference type="NCBI Taxonomy" id="2859781"/>
    <lineage>
        <taxon>Bacteria</taxon>
        <taxon>Bacillati</taxon>
        <taxon>Bacillota</taxon>
        <taxon>Clostridia</taxon>
        <taxon>Eubacteriales</taxon>
        <taxon>Clostridiaceae</taxon>
        <taxon>Clostridium</taxon>
    </lineage>
</organism>
<name>A0ABS7AND5_9CLOT</name>